<feature type="compositionally biased region" description="Basic and acidic residues" evidence="1">
    <location>
        <begin position="76"/>
        <end position="90"/>
    </location>
</feature>
<evidence type="ECO:0000313" key="2">
    <source>
        <dbReference type="EMBL" id="OWQ95358.1"/>
    </source>
</evidence>
<evidence type="ECO:0000256" key="1">
    <source>
        <dbReference type="SAM" id="MobiDB-lite"/>
    </source>
</evidence>
<feature type="region of interest" description="Disordered" evidence="1">
    <location>
        <begin position="126"/>
        <end position="146"/>
    </location>
</feature>
<evidence type="ECO:0000313" key="3">
    <source>
        <dbReference type="Proteomes" id="UP000197097"/>
    </source>
</evidence>
<dbReference type="Proteomes" id="UP000197097">
    <property type="component" value="Unassembled WGS sequence"/>
</dbReference>
<comment type="caution">
    <text evidence="2">The sequence shown here is derived from an EMBL/GenBank/DDBJ whole genome shotgun (WGS) entry which is preliminary data.</text>
</comment>
<organism evidence="2 3">
    <name type="scientific">Sphingopyxis witflariensis</name>
    <dbReference type="NCBI Taxonomy" id="173675"/>
    <lineage>
        <taxon>Bacteria</taxon>
        <taxon>Pseudomonadati</taxon>
        <taxon>Pseudomonadota</taxon>
        <taxon>Alphaproteobacteria</taxon>
        <taxon>Sphingomonadales</taxon>
        <taxon>Sphingomonadaceae</taxon>
        <taxon>Sphingopyxis</taxon>
    </lineage>
</organism>
<dbReference type="EMBL" id="NISJ01000007">
    <property type="protein sequence ID" value="OWQ95358.1"/>
    <property type="molecule type" value="Genomic_DNA"/>
</dbReference>
<reference evidence="2 3" key="1">
    <citation type="journal article" date="2002" name="Int. J. Syst. Evol. Microbiol.">
        <title>Sphingopyxis witflariensis sp. nov., isolated from activated sludge.</title>
        <authorList>
            <person name="Kampfer P."/>
            <person name="Witzenberger R."/>
            <person name="Denner E.B."/>
            <person name="Busse H.J."/>
            <person name="Neef A."/>
        </authorList>
    </citation>
    <scope>NUCLEOTIDE SEQUENCE [LARGE SCALE GENOMIC DNA]</scope>
    <source>
        <strain evidence="2 3">DSM 14551</strain>
    </source>
</reference>
<gene>
    <name evidence="2" type="ORF">CDQ91_13830</name>
</gene>
<sequence>MLLTLAALEKGDNNGEFFLSARTGAEMTGLGKNAVNRALHELLEKGFIYCAERGGFSRKTPHAARWGLTWAAGPKGSEHRAPSHAYEKWRPEKKRGPRNRDDAVPETRTVTQNAPVHCPQIGDSEAKEMAQNRQTATVPKSGTHTSYQGISLQSAAQHHPRLPSVAWWQPDHSLSLAQLAYTTILAGFLSRAITEKRLAA</sequence>
<dbReference type="AlphaFoldDB" id="A0A246JQW2"/>
<name>A0A246JQW2_9SPHN</name>
<accession>A0A246JQW2</accession>
<feature type="region of interest" description="Disordered" evidence="1">
    <location>
        <begin position="72"/>
        <end position="111"/>
    </location>
</feature>
<proteinExistence type="predicted"/>
<keyword evidence="3" id="KW-1185">Reference proteome</keyword>
<protein>
    <recommendedName>
        <fullName evidence="4">Helix-turn-helix domain-containing protein</fullName>
    </recommendedName>
</protein>
<feature type="compositionally biased region" description="Polar residues" evidence="1">
    <location>
        <begin position="131"/>
        <end position="146"/>
    </location>
</feature>
<evidence type="ECO:0008006" key="4">
    <source>
        <dbReference type="Google" id="ProtNLM"/>
    </source>
</evidence>